<dbReference type="AlphaFoldDB" id="A0A0U4BAH4"/>
<sequence length="64" mass="6206">MGAGAMSVLGMLGAVAMLAGMIAFVGPATRLALTGAAGWVTSEKVLVAASIALMLSGAVCLTRP</sequence>
<dbReference type="PATRIC" id="fig|2041.4.peg.1843"/>
<protein>
    <submittedName>
        <fullName evidence="2">Uncharacterized protein</fullName>
    </submittedName>
</protein>
<keyword evidence="1" id="KW-0472">Membrane</keyword>
<reference evidence="2 3" key="1">
    <citation type="journal article" date="1991" name="Int. J. Syst. Bacteriol.">
        <title>Description of the erythromycin-producing bacterium Arthrobacter sp. strain NRRL B-3381 as Aeromicrobium erythreum gen. nov., sp. nov.</title>
        <authorList>
            <person name="Miller E.S."/>
            <person name="Woese C.R."/>
            <person name="Brenner S."/>
        </authorList>
    </citation>
    <scope>NUCLEOTIDE SEQUENCE [LARGE SCALE GENOMIC DNA]</scope>
    <source>
        <strain evidence="2 3">AR18</strain>
    </source>
</reference>
<keyword evidence="1" id="KW-1133">Transmembrane helix</keyword>
<keyword evidence="3" id="KW-1185">Reference proteome</keyword>
<dbReference type="KEGG" id="aer:AERYTH_08800"/>
<accession>A0A0U4BAH4</accession>
<evidence type="ECO:0000313" key="3">
    <source>
        <dbReference type="Proteomes" id="UP000067689"/>
    </source>
</evidence>
<keyword evidence="1" id="KW-0812">Transmembrane</keyword>
<dbReference type="EMBL" id="CP011502">
    <property type="protein sequence ID" value="ALX04788.1"/>
    <property type="molecule type" value="Genomic_DNA"/>
</dbReference>
<dbReference type="Proteomes" id="UP000067689">
    <property type="component" value="Chromosome"/>
</dbReference>
<evidence type="ECO:0000313" key="2">
    <source>
        <dbReference type="EMBL" id="ALX04788.1"/>
    </source>
</evidence>
<proteinExistence type="predicted"/>
<evidence type="ECO:0000256" key="1">
    <source>
        <dbReference type="SAM" id="Phobius"/>
    </source>
</evidence>
<gene>
    <name evidence="2" type="ORF">AERYTH_08800</name>
</gene>
<feature type="transmembrane region" description="Helical" evidence="1">
    <location>
        <begin position="45"/>
        <end position="62"/>
    </location>
</feature>
<organism evidence="2 3">
    <name type="scientific">Aeromicrobium erythreum</name>
    <dbReference type="NCBI Taxonomy" id="2041"/>
    <lineage>
        <taxon>Bacteria</taxon>
        <taxon>Bacillati</taxon>
        <taxon>Actinomycetota</taxon>
        <taxon>Actinomycetes</taxon>
        <taxon>Propionibacteriales</taxon>
        <taxon>Nocardioidaceae</taxon>
        <taxon>Aeromicrobium</taxon>
    </lineage>
</organism>
<name>A0A0U4BAH4_9ACTN</name>
<feature type="transmembrane region" description="Helical" evidence="1">
    <location>
        <begin position="7"/>
        <end position="25"/>
    </location>
</feature>